<sequence>MRSFAQWPAPLAAKGTSEEHALVFNQGREKRLLILPALFDEANKLRRQTVEIMHRLDLSGIDSVLPDFPGCNDSMQPLEAQTLDSWRAATAAAAKHFDATHLLTMRSGALLAPDGLPGWRYAAHGGKQMLRSMLRARTIAAREAGREESTAELEQTGRKDGIELAGWKIGPDMFAALSDAATPSSETLADIPREAVPGAGLWLRAEPDEDPEQADAIAAIIAIGLSHE</sequence>
<evidence type="ECO:0000313" key="1">
    <source>
        <dbReference type="EMBL" id="MXO90405.1"/>
    </source>
</evidence>
<reference evidence="1 2" key="1">
    <citation type="submission" date="2019-12" db="EMBL/GenBank/DDBJ databases">
        <title>Genomic-based taxomic classification of the family Erythrobacteraceae.</title>
        <authorList>
            <person name="Xu L."/>
        </authorList>
    </citation>
    <scope>NUCLEOTIDE SEQUENCE [LARGE SCALE GENOMIC DNA]</scope>
    <source>
        <strain evidence="1 2">KCTC 52763</strain>
    </source>
</reference>
<comment type="caution">
    <text evidence="1">The sequence shown here is derived from an EMBL/GenBank/DDBJ whole genome shotgun (WGS) entry which is preliminary data.</text>
</comment>
<dbReference type="Proteomes" id="UP000442714">
    <property type="component" value="Unassembled WGS sequence"/>
</dbReference>
<organism evidence="1 2">
    <name type="scientific">Pontixanthobacter aquaemixtae</name>
    <dbReference type="NCBI Taxonomy" id="1958940"/>
    <lineage>
        <taxon>Bacteria</taxon>
        <taxon>Pseudomonadati</taxon>
        <taxon>Pseudomonadota</taxon>
        <taxon>Alphaproteobacteria</taxon>
        <taxon>Sphingomonadales</taxon>
        <taxon>Erythrobacteraceae</taxon>
        <taxon>Pontixanthobacter</taxon>
    </lineage>
</organism>
<keyword evidence="2" id="KW-1185">Reference proteome</keyword>
<name>A0A844ZRB9_9SPHN</name>
<dbReference type="OrthoDB" id="7390151at2"/>
<proteinExistence type="predicted"/>
<protein>
    <recommendedName>
        <fullName evidence="3">Exosortase A system-associated hydrolase 2</fullName>
    </recommendedName>
</protein>
<evidence type="ECO:0000313" key="2">
    <source>
        <dbReference type="Proteomes" id="UP000442714"/>
    </source>
</evidence>
<evidence type="ECO:0008006" key="3">
    <source>
        <dbReference type="Google" id="ProtNLM"/>
    </source>
</evidence>
<gene>
    <name evidence="1" type="ORF">GRI41_06200</name>
</gene>
<dbReference type="EMBL" id="WTYX01000001">
    <property type="protein sequence ID" value="MXO90405.1"/>
    <property type="molecule type" value="Genomic_DNA"/>
</dbReference>
<dbReference type="AlphaFoldDB" id="A0A844ZRB9"/>
<accession>A0A844ZRB9</accession>